<evidence type="ECO:0000256" key="6">
    <source>
        <dbReference type="ARBA" id="ARBA00022737"/>
    </source>
</evidence>
<dbReference type="PANTHER" id="PTHR27004">
    <property type="entry name" value="RECEPTOR-LIKE PROTEIN 12 ISOFORM X1"/>
    <property type="match status" value="1"/>
</dbReference>
<dbReference type="InParanoid" id="V4UQM1"/>
<sequence length="109" mass="12207">NAFTGRIPTCFGGLSGLKTLDLSYNKFVGVVPDAIMKLRNLRELILKGNPELGGVFPGWVGNFSMNLEKLDFSFNSFCGEIPESLYYLKSLKHLDLEKNNLTGNVHDFY</sequence>
<dbReference type="Proteomes" id="UP000030687">
    <property type="component" value="Unassembled WGS sequence"/>
</dbReference>
<evidence type="ECO:0000313" key="11">
    <source>
        <dbReference type="EMBL" id="ESR41809.1"/>
    </source>
</evidence>
<feature type="non-terminal residue" evidence="11">
    <location>
        <position position="109"/>
    </location>
</feature>
<name>V4UQM1_CITCL</name>
<keyword evidence="6" id="KW-0677">Repeat</keyword>
<keyword evidence="4" id="KW-0433">Leucine-rich repeat</keyword>
<evidence type="ECO:0000313" key="12">
    <source>
        <dbReference type="Proteomes" id="UP000030687"/>
    </source>
</evidence>
<keyword evidence="12" id="KW-1185">Reference proteome</keyword>
<evidence type="ECO:0000256" key="10">
    <source>
        <dbReference type="ARBA" id="ARBA00023180"/>
    </source>
</evidence>
<keyword evidence="3" id="KW-1003">Cell membrane</keyword>
<dbReference type="InterPro" id="IPR001611">
    <property type="entry name" value="Leu-rich_rpt"/>
</dbReference>
<evidence type="ECO:0000256" key="7">
    <source>
        <dbReference type="ARBA" id="ARBA00022989"/>
    </source>
</evidence>
<comment type="subcellular location">
    <subcellularLocation>
        <location evidence="1">Cell membrane</location>
        <topology evidence="1">Single-pass type I membrane protein</topology>
    </subcellularLocation>
</comment>
<evidence type="ECO:0000256" key="9">
    <source>
        <dbReference type="ARBA" id="ARBA00023170"/>
    </source>
</evidence>
<keyword evidence="7" id="KW-1133">Transmembrane helix</keyword>
<dbReference type="Pfam" id="PF13855">
    <property type="entry name" value="LRR_8"/>
    <property type="match status" value="1"/>
</dbReference>
<evidence type="ECO:0000256" key="4">
    <source>
        <dbReference type="ARBA" id="ARBA00022614"/>
    </source>
</evidence>
<evidence type="ECO:0008006" key="13">
    <source>
        <dbReference type="Google" id="ProtNLM"/>
    </source>
</evidence>
<dbReference type="SUPFAM" id="SSF52058">
    <property type="entry name" value="L domain-like"/>
    <property type="match status" value="1"/>
</dbReference>
<dbReference type="EMBL" id="KI536861">
    <property type="protein sequence ID" value="ESR41809.1"/>
    <property type="molecule type" value="Genomic_DNA"/>
</dbReference>
<protein>
    <recommendedName>
        <fullName evidence="13">Leucine-rich repeat-containing N-terminal plant-type domain-containing protein</fullName>
    </recommendedName>
</protein>
<dbReference type="eggNOG" id="KOG0619">
    <property type="taxonomic scope" value="Eukaryota"/>
</dbReference>
<dbReference type="Pfam" id="PF00560">
    <property type="entry name" value="LRR_1"/>
    <property type="match status" value="2"/>
</dbReference>
<evidence type="ECO:0000256" key="5">
    <source>
        <dbReference type="ARBA" id="ARBA00022692"/>
    </source>
</evidence>
<dbReference type="Gene3D" id="3.80.10.10">
    <property type="entry name" value="Ribonuclease Inhibitor"/>
    <property type="match status" value="1"/>
</dbReference>
<evidence type="ECO:0000256" key="3">
    <source>
        <dbReference type="ARBA" id="ARBA00022475"/>
    </source>
</evidence>
<dbReference type="STRING" id="85681.V4UQM1"/>
<dbReference type="PRINTS" id="PR00019">
    <property type="entry name" value="LEURICHRPT"/>
</dbReference>
<keyword evidence="10" id="KW-0325">Glycoprotein</keyword>
<evidence type="ECO:0000256" key="1">
    <source>
        <dbReference type="ARBA" id="ARBA00004251"/>
    </source>
</evidence>
<feature type="non-terminal residue" evidence="11">
    <location>
        <position position="1"/>
    </location>
</feature>
<keyword evidence="9" id="KW-0675">Receptor</keyword>
<dbReference type="GO" id="GO:0005886">
    <property type="term" value="C:plasma membrane"/>
    <property type="evidence" value="ECO:0007669"/>
    <property type="project" value="UniProtKB-SubCell"/>
</dbReference>
<reference evidence="11 12" key="1">
    <citation type="submission" date="2013-10" db="EMBL/GenBank/DDBJ databases">
        <authorList>
            <consortium name="International Citrus Genome Consortium"/>
            <person name="Jenkins J."/>
            <person name="Schmutz J."/>
            <person name="Prochnik S."/>
            <person name="Rokhsar D."/>
            <person name="Gmitter F."/>
            <person name="Ollitrault P."/>
            <person name="Machado M."/>
            <person name="Talon M."/>
            <person name="Wincker P."/>
            <person name="Jaillon O."/>
            <person name="Morgante M."/>
        </authorList>
    </citation>
    <scope>NUCLEOTIDE SEQUENCE</scope>
    <source>
        <strain evidence="12">cv. Clemenules</strain>
    </source>
</reference>
<dbReference type="InterPro" id="IPR032675">
    <property type="entry name" value="LRR_dom_sf"/>
</dbReference>
<evidence type="ECO:0000256" key="2">
    <source>
        <dbReference type="ARBA" id="ARBA00009592"/>
    </source>
</evidence>
<dbReference type="Gramene" id="ESR41809">
    <property type="protein sequence ID" value="ESR41809"/>
    <property type="gene ID" value="CICLE_v100136031mg"/>
</dbReference>
<keyword evidence="5" id="KW-0812">Transmembrane</keyword>
<dbReference type="PANTHER" id="PTHR27004:SF203">
    <property type="entry name" value="LEUCINE-RICH REPEAT-CONTAINING N-TERMINAL PLANT-TYPE DOMAIN-CONTAINING PROTEIN"/>
    <property type="match status" value="1"/>
</dbReference>
<gene>
    <name evidence="11" type="ORF">CICLE_v100136031mg</name>
</gene>
<organism evidence="11 12">
    <name type="scientific">Citrus clementina</name>
    <name type="common">Clementine</name>
    <name type="synonym">Citrus deliciosa x Citrus sinensis</name>
    <dbReference type="NCBI Taxonomy" id="85681"/>
    <lineage>
        <taxon>Eukaryota</taxon>
        <taxon>Viridiplantae</taxon>
        <taxon>Streptophyta</taxon>
        <taxon>Embryophyta</taxon>
        <taxon>Tracheophyta</taxon>
        <taxon>Spermatophyta</taxon>
        <taxon>Magnoliopsida</taxon>
        <taxon>eudicotyledons</taxon>
        <taxon>Gunneridae</taxon>
        <taxon>Pentapetalae</taxon>
        <taxon>rosids</taxon>
        <taxon>malvids</taxon>
        <taxon>Sapindales</taxon>
        <taxon>Rutaceae</taxon>
        <taxon>Aurantioideae</taxon>
        <taxon>Citrus</taxon>
    </lineage>
</organism>
<proteinExistence type="inferred from homology"/>
<comment type="similarity">
    <text evidence="2">Belongs to the RLP family.</text>
</comment>
<accession>V4UQM1</accession>
<dbReference type="KEGG" id="cic:CICLE_v100136031m"/>
<evidence type="ECO:0000256" key="8">
    <source>
        <dbReference type="ARBA" id="ARBA00023136"/>
    </source>
</evidence>
<dbReference type="AlphaFoldDB" id="V4UQM1"/>
<keyword evidence="8" id="KW-0472">Membrane</keyword>